<organism evidence="3">
    <name type="scientific">freshwater metagenome</name>
    <dbReference type="NCBI Taxonomy" id="449393"/>
    <lineage>
        <taxon>unclassified sequences</taxon>
        <taxon>metagenomes</taxon>
        <taxon>ecological metagenomes</taxon>
    </lineage>
</organism>
<evidence type="ECO:0000256" key="2">
    <source>
        <dbReference type="ARBA" id="ARBA00023239"/>
    </source>
</evidence>
<dbReference type="EMBL" id="CAFBOZ010000352">
    <property type="protein sequence ID" value="CAB5025046.1"/>
    <property type="molecule type" value="Genomic_DNA"/>
</dbReference>
<dbReference type="AlphaFoldDB" id="A0A6J7R8J1"/>
<dbReference type="SUPFAM" id="SSF52096">
    <property type="entry name" value="ClpP/crotonase"/>
    <property type="match status" value="1"/>
</dbReference>
<evidence type="ECO:0000313" key="3">
    <source>
        <dbReference type="EMBL" id="CAB5025046.1"/>
    </source>
</evidence>
<dbReference type="InterPro" id="IPR014748">
    <property type="entry name" value="Enoyl-CoA_hydra_C"/>
</dbReference>
<keyword evidence="1" id="KW-0443">Lipid metabolism</keyword>
<dbReference type="InterPro" id="IPR029045">
    <property type="entry name" value="ClpP/crotonase-like_dom_sf"/>
</dbReference>
<keyword evidence="2" id="KW-0456">Lyase</keyword>
<gene>
    <name evidence="3" type="ORF">UFOPK3992_01938</name>
</gene>
<dbReference type="Gene3D" id="3.90.226.10">
    <property type="entry name" value="2-enoyl-CoA Hydratase, Chain A, domain 1"/>
    <property type="match status" value="1"/>
</dbReference>
<dbReference type="CDD" id="cd06558">
    <property type="entry name" value="crotonase-like"/>
    <property type="match status" value="1"/>
</dbReference>
<accession>A0A6J7R8J1</accession>
<proteinExistence type="predicted"/>
<reference evidence="3" key="1">
    <citation type="submission" date="2020-05" db="EMBL/GenBank/DDBJ databases">
        <authorList>
            <person name="Chiriac C."/>
            <person name="Salcher M."/>
            <person name="Ghai R."/>
            <person name="Kavagutti S V."/>
        </authorList>
    </citation>
    <scope>NUCLEOTIDE SEQUENCE</scope>
</reference>
<name>A0A6J7R8J1_9ZZZZ</name>
<protein>
    <submittedName>
        <fullName evidence="3">Unannotated protein</fullName>
    </submittedName>
</protein>
<dbReference type="GO" id="GO:0006635">
    <property type="term" value="P:fatty acid beta-oxidation"/>
    <property type="evidence" value="ECO:0007669"/>
    <property type="project" value="TreeGrafter"/>
</dbReference>
<dbReference type="PANTHER" id="PTHR11941:SF169">
    <property type="entry name" value="(7AS)-7A-METHYL-1,5-DIOXO-2,3,5,6,7,7A-HEXAHYDRO-1H-INDENE-CARBOXYL-COA HYDROLASE"/>
    <property type="match status" value="1"/>
</dbReference>
<evidence type="ECO:0000256" key="1">
    <source>
        <dbReference type="ARBA" id="ARBA00023098"/>
    </source>
</evidence>
<dbReference type="GO" id="GO:0016829">
    <property type="term" value="F:lyase activity"/>
    <property type="evidence" value="ECO:0007669"/>
    <property type="project" value="UniProtKB-KW"/>
</dbReference>
<dbReference type="Gene3D" id="1.10.12.10">
    <property type="entry name" value="Lyase 2-enoyl-coa Hydratase, Chain A, domain 2"/>
    <property type="match status" value="1"/>
</dbReference>
<dbReference type="PANTHER" id="PTHR11941">
    <property type="entry name" value="ENOYL-COA HYDRATASE-RELATED"/>
    <property type="match status" value="1"/>
</dbReference>
<dbReference type="Pfam" id="PF00378">
    <property type="entry name" value="ECH_1"/>
    <property type="match status" value="1"/>
</dbReference>
<dbReference type="InterPro" id="IPR001753">
    <property type="entry name" value="Enoyl-CoA_hydra/iso"/>
</dbReference>
<sequence>MLACDLVVAADDARFGLPEVSRGLLAAGGGLLRLPARLPRNVAMEMVLTGKPITAARAHHFGLVNRLAAPGTALAAALELAGDIVVNGPMAVAVSKQIVVESADWPGSEMWTLQRPHVDAVESSDDAREGALAFVEKRAAQWTGR</sequence>